<keyword evidence="7" id="KW-0804">Transcription</keyword>
<dbReference type="SMART" id="SM00342">
    <property type="entry name" value="HTH_ARAC"/>
    <property type="match status" value="1"/>
</dbReference>
<dbReference type="SUPFAM" id="SSF46689">
    <property type="entry name" value="Homeodomain-like"/>
    <property type="match status" value="2"/>
</dbReference>
<evidence type="ECO:0000256" key="1">
    <source>
        <dbReference type="ARBA" id="ARBA00004496"/>
    </source>
</evidence>
<dbReference type="Pfam" id="PF00072">
    <property type="entry name" value="Response_reg"/>
    <property type="match status" value="1"/>
</dbReference>
<dbReference type="InterPro" id="IPR009057">
    <property type="entry name" value="Homeodomain-like_sf"/>
</dbReference>
<dbReference type="RefSeq" id="WP_108991090.1">
    <property type="nucleotide sequence ID" value="NZ_BDQX01000011.1"/>
</dbReference>
<gene>
    <name evidence="11" type="ORF">PAT3040_00100</name>
</gene>
<accession>A0A2R5EGD1</accession>
<sequence length="524" mass="60103">MYKLLLIDDEQIILDGLVQKIDWAGQRMELAATATNALSALRLVEELKPDIVLTDIRMPGMDGIELIQHLKQLHPQLLCIILSGYGDFDYAKRAIQFGVEAYLLKPVRDAELNRTLAEMVGKLEKKNLEDSYVTSLRHNYKKQQQSMLSLSLTRLISGSALPEDLAQLPELLLGGTGYAVLVDMETVKYPHLGFREEEQSLFHYCVLNIIENCLSLHGIPGIVFKHAFNRYEFVALIGSVSTRDNSAYLQEAIVHIARYLRVDVTVGVGTPFRRLTELGRSYTEARQASLNKVLRGGGVVYKYKLATRHSDQHTLSADEQRMLVHCLETHNVKTIADWLIKRLRLLAEDNAVGYQELQQFMEQIMETLQLFRQKTGFDASMEDRPAILHRESDMEAIYVELLQLFEYFALRPQTGSRLTGEQIVEEVIRYIDQHYNEDISLQWISATYYIHANYFSRIFKEKAGVTLSEYILQTRMKQAMQLIKETPLQIKEIAQLVGYEQPAYFSLIFRKTFGISPIQLRGAK</sequence>
<evidence type="ECO:0000256" key="3">
    <source>
        <dbReference type="ARBA" id="ARBA00022553"/>
    </source>
</evidence>
<evidence type="ECO:0000259" key="10">
    <source>
        <dbReference type="PROSITE" id="PS50110"/>
    </source>
</evidence>
<keyword evidence="6 11" id="KW-0238">DNA-binding</keyword>
<dbReference type="InterPro" id="IPR011006">
    <property type="entry name" value="CheY-like_superfamily"/>
</dbReference>
<organism evidence="11 12">
    <name type="scientific">Paenibacillus agaridevorans</name>
    <dbReference type="NCBI Taxonomy" id="171404"/>
    <lineage>
        <taxon>Bacteria</taxon>
        <taxon>Bacillati</taxon>
        <taxon>Bacillota</taxon>
        <taxon>Bacilli</taxon>
        <taxon>Bacillales</taxon>
        <taxon>Paenibacillaceae</taxon>
        <taxon>Paenibacillus</taxon>
    </lineage>
</organism>
<dbReference type="PROSITE" id="PS00041">
    <property type="entry name" value="HTH_ARAC_FAMILY_1"/>
    <property type="match status" value="1"/>
</dbReference>
<keyword evidence="4" id="KW-0902">Two-component regulatory system</keyword>
<evidence type="ECO:0000256" key="2">
    <source>
        <dbReference type="ARBA" id="ARBA00022490"/>
    </source>
</evidence>
<reference evidence="11 12" key="1">
    <citation type="submission" date="2017-08" db="EMBL/GenBank/DDBJ databases">
        <title>Substantial Increase in Enzyme Production by Combined Drug-Resistance Mutations in Paenibacillus agaridevorans.</title>
        <authorList>
            <person name="Tanaka Y."/>
            <person name="Funane K."/>
            <person name="Hosaka T."/>
            <person name="Shiwa Y."/>
            <person name="Fujita N."/>
            <person name="Miyazaki T."/>
            <person name="Yoshikawa H."/>
            <person name="Murakami K."/>
            <person name="Kasahara K."/>
            <person name="Inaoka T."/>
            <person name="Hiraga Y."/>
            <person name="Ochi K."/>
        </authorList>
    </citation>
    <scope>NUCLEOTIDE SEQUENCE [LARGE SCALE GENOMIC DNA]</scope>
    <source>
        <strain evidence="11 12">T-3040</strain>
    </source>
</reference>
<feature type="domain" description="Response regulatory" evidence="10">
    <location>
        <begin position="3"/>
        <end position="120"/>
    </location>
</feature>
<dbReference type="InterPro" id="IPR041522">
    <property type="entry name" value="CdaR_GGDEF"/>
</dbReference>
<dbReference type="GO" id="GO:0003700">
    <property type="term" value="F:DNA-binding transcription factor activity"/>
    <property type="evidence" value="ECO:0007669"/>
    <property type="project" value="InterPro"/>
</dbReference>
<evidence type="ECO:0000256" key="7">
    <source>
        <dbReference type="ARBA" id="ARBA00023163"/>
    </source>
</evidence>
<evidence type="ECO:0000313" key="11">
    <source>
        <dbReference type="EMBL" id="GBG05616.1"/>
    </source>
</evidence>
<dbReference type="Pfam" id="PF17853">
    <property type="entry name" value="GGDEF_2"/>
    <property type="match status" value="1"/>
</dbReference>
<dbReference type="GO" id="GO:0000160">
    <property type="term" value="P:phosphorelay signal transduction system"/>
    <property type="evidence" value="ECO:0007669"/>
    <property type="project" value="UniProtKB-KW"/>
</dbReference>
<comment type="caution">
    <text evidence="11">The sequence shown here is derived from an EMBL/GenBank/DDBJ whole genome shotgun (WGS) entry which is preliminary data.</text>
</comment>
<dbReference type="GO" id="GO:0043565">
    <property type="term" value="F:sequence-specific DNA binding"/>
    <property type="evidence" value="ECO:0007669"/>
    <property type="project" value="InterPro"/>
</dbReference>
<keyword evidence="12" id="KW-1185">Reference proteome</keyword>
<name>A0A2R5EGD1_9BACL</name>
<comment type="subcellular location">
    <subcellularLocation>
        <location evidence="1">Cytoplasm</location>
    </subcellularLocation>
</comment>
<evidence type="ECO:0000259" key="9">
    <source>
        <dbReference type="PROSITE" id="PS01124"/>
    </source>
</evidence>
<evidence type="ECO:0000256" key="5">
    <source>
        <dbReference type="ARBA" id="ARBA00023015"/>
    </source>
</evidence>
<protein>
    <submittedName>
        <fullName evidence="11">DNA-binding response regulator</fullName>
    </submittedName>
</protein>
<dbReference type="AlphaFoldDB" id="A0A2R5EGD1"/>
<dbReference type="InterPro" id="IPR020449">
    <property type="entry name" value="Tscrpt_reg_AraC-type_HTH"/>
</dbReference>
<proteinExistence type="predicted"/>
<dbReference type="InterPro" id="IPR051552">
    <property type="entry name" value="HptR"/>
</dbReference>
<dbReference type="PROSITE" id="PS01124">
    <property type="entry name" value="HTH_ARAC_FAMILY_2"/>
    <property type="match status" value="1"/>
</dbReference>
<dbReference type="Proteomes" id="UP000245202">
    <property type="component" value="Unassembled WGS sequence"/>
</dbReference>
<feature type="domain" description="HTH araC/xylS-type" evidence="9">
    <location>
        <begin position="425"/>
        <end position="523"/>
    </location>
</feature>
<dbReference type="EMBL" id="BDQX01000011">
    <property type="protein sequence ID" value="GBG05616.1"/>
    <property type="molecule type" value="Genomic_DNA"/>
</dbReference>
<evidence type="ECO:0000256" key="6">
    <source>
        <dbReference type="ARBA" id="ARBA00023125"/>
    </source>
</evidence>
<dbReference type="InterPro" id="IPR018062">
    <property type="entry name" value="HTH_AraC-typ_CS"/>
</dbReference>
<dbReference type="InterPro" id="IPR001789">
    <property type="entry name" value="Sig_transdc_resp-reg_receiver"/>
</dbReference>
<feature type="modified residue" description="4-aspartylphosphate" evidence="8">
    <location>
        <position position="55"/>
    </location>
</feature>
<evidence type="ECO:0000313" key="12">
    <source>
        <dbReference type="Proteomes" id="UP000245202"/>
    </source>
</evidence>
<keyword evidence="5" id="KW-0805">Transcription regulation</keyword>
<dbReference type="Pfam" id="PF12833">
    <property type="entry name" value="HTH_18"/>
    <property type="match status" value="1"/>
</dbReference>
<dbReference type="GO" id="GO:0005737">
    <property type="term" value="C:cytoplasm"/>
    <property type="evidence" value="ECO:0007669"/>
    <property type="project" value="UniProtKB-SubCell"/>
</dbReference>
<dbReference type="PANTHER" id="PTHR42713">
    <property type="entry name" value="HISTIDINE KINASE-RELATED"/>
    <property type="match status" value="1"/>
</dbReference>
<evidence type="ECO:0000256" key="8">
    <source>
        <dbReference type="PROSITE-ProRule" id="PRU00169"/>
    </source>
</evidence>
<evidence type="ECO:0000256" key="4">
    <source>
        <dbReference type="ARBA" id="ARBA00023012"/>
    </source>
</evidence>
<dbReference type="SUPFAM" id="SSF52172">
    <property type="entry name" value="CheY-like"/>
    <property type="match status" value="1"/>
</dbReference>
<dbReference type="Gene3D" id="3.40.50.2300">
    <property type="match status" value="1"/>
</dbReference>
<dbReference type="PROSITE" id="PS50110">
    <property type="entry name" value="RESPONSE_REGULATORY"/>
    <property type="match status" value="1"/>
</dbReference>
<dbReference type="Gene3D" id="1.10.10.60">
    <property type="entry name" value="Homeodomain-like"/>
    <property type="match status" value="2"/>
</dbReference>
<keyword evidence="2" id="KW-0963">Cytoplasm</keyword>
<keyword evidence="3 8" id="KW-0597">Phosphoprotein</keyword>
<dbReference type="CDD" id="cd17536">
    <property type="entry name" value="REC_YesN-like"/>
    <property type="match status" value="1"/>
</dbReference>
<dbReference type="PANTHER" id="PTHR42713:SF3">
    <property type="entry name" value="TRANSCRIPTIONAL REGULATORY PROTEIN HPTR"/>
    <property type="match status" value="1"/>
</dbReference>
<dbReference type="PRINTS" id="PR00032">
    <property type="entry name" value="HTHARAC"/>
</dbReference>
<dbReference type="SMART" id="SM00448">
    <property type="entry name" value="REC"/>
    <property type="match status" value="1"/>
</dbReference>
<dbReference type="InterPro" id="IPR018060">
    <property type="entry name" value="HTH_AraC"/>
</dbReference>